<protein>
    <submittedName>
        <fullName evidence="14">Ion transporter</fullName>
    </submittedName>
</protein>
<evidence type="ECO:0000256" key="8">
    <source>
        <dbReference type="ARBA" id="ARBA00022989"/>
    </source>
</evidence>
<keyword evidence="8 12" id="KW-1133">Transmembrane helix</keyword>
<evidence type="ECO:0000256" key="2">
    <source>
        <dbReference type="ARBA" id="ARBA00022448"/>
    </source>
</evidence>
<organism evidence="14 15">
    <name type="scientific">Zarconia navalis LEGE 11467</name>
    <dbReference type="NCBI Taxonomy" id="1828826"/>
    <lineage>
        <taxon>Bacteria</taxon>
        <taxon>Bacillati</taxon>
        <taxon>Cyanobacteriota</taxon>
        <taxon>Cyanophyceae</taxon>
        <taxon>Oscillatoriophycideae</taxon>
        <taxon>Oscillatoriales</taxon>
        <taxon>Oscillatoriales incertae sedis</taxon>
        <taxon>Zarconia</taxon>
        <taxon>Zarconia navalis</taxon>
    </lineage>
</organism>
<keyword evidence="2" id="KW-0813">Transport</keyword>
<dbReference type="EMBL" id="JADEXN010000149">
    <property type="protein sequence ID" value="MBE9041085.1"/>
    <property type="molecule type" value="Genomic_DNA"/>
</dbReference>
<dbReference type="InterPro" id="IPR027359">
    <property type="entry name" value="Volt_channel_dom_sf"/>
</dbReference>
<comment type="subcellular location">
    <subcellularLocation>
        <location evidence="1">Membrane</location>
        <topology evidence="1">Multi-pass membrane protein</topology>
    </subcellularLocation>
</comment>
<evidence type="ECO:0000256" key="5">
    <source>
        <dbReference type="ARBA" id="ARBA00022826"/>
    </source>
</evidence>
<keyword evidence="9" id="KW-0406">Ion transport</keyword>
<dbReference type="PANTHER" id="PTHR11537">
    <property type="entry name" value="VOLTAGE-GATED POTASSIUM CHANNEL"/>
    <property type="match status" value="1"/>
</dbReference>
<evidence type="ECO:0000256" key="12">
    <source>
        <dbReference type="SAM" id="Phobius"/>
    </source>
</evidence>
<dbReference type="RefSeq" id="WP_264321315.1">
    <property type="nucleotide sequence ID" value="NZ_JADEXN010000149.1"/>
</dbReference>
<evidence type="ECO:0000256" key="3">
    <source>
        <dbReference type="ARBA" id="ARBA00022538"/>
    </source>
</evidence>
<evidence type="ECO:0000256" key="6">
    <source>
        <dbReference type="ARBA" id="ARBA00022882"/>
    </source>
</evidence>
<sequence length="265" mass="30292">MLTRKDIAFYLEDIETPVGRTISLTILGLILISALGFVAQTYTLPDEILIQLKRLDLAIVILFSIEYLIRLGVAENPIKFFFSFNALIDLFVVLPFIFGLGNTLFIRIFRWFRILRLIRFLELEFSIFRITTEDGLILSKILFTLFTIVFIYSGLMYQVEHPQNPELFRNFLDAFYFSVVTMTTVGFGDVTPLSEMGRCLTLLMIITGVAIVPWQLKELIEQLLKTANYIQNTCSSCGWSSHDADAIFCKRCGTKLDKDSSSIEA</sequence>
<dbReference type="InterPro" id="IPR005821">
    <property type="entry name" value="Ion_trans_dom"/>
</dbReference>
<keyword evidence="7" id="KW-0630">Potassium</keyword>
<evidence type="ECO:0000256" key="7">
    <source>
        <dbReference type="ARBA" id="ARBA00022958"/>
    </source>
</evidence>
<dbReference type="Proteomes" id="UP000621799">
    <property type="component" value="Unassembled WGS sequence"/>
</dbReference>
<keyword evidence="5" id="KW-0631">Potassium channel</keyword>
<dbReference type="Pfam" id="PF00520">
    <property type="entry name" value="Ion_trans"/>
    <property type="match status" value="1"/>
</dbReference>
<evidence type="ECO:0000313" key="14">
    <source>
        <dbReference type="EMBL" id="MBE9041085.1"/>
    </source>
</evidence>
<reference evidence="14" key="1">
    <citation type="submission" date="2020-10" db="EMBL/GenBank/DDBJ databases">
        <authorList>
            <person name="Castelo-Branco R."/>
            <person name="Eusebio N."/>
            <person name="Adriana R."/>
            <person name="Vieira A."/>
            <person name="Brugerolle De Fraissinette N."/>
            <person name="Rezende De Castro R."/>
            <person name="Schneider M.P."/>
            <person name="Vasconcelos V."/>
            <person name="Leao P.N."/>
        </authorList>
    </citation>
    <scope>NUCLEOTIDE SEQUENCE</scope>
    <source>
        <strain evidence="14">LEGE 11467</strain>
    </source>
</reference>
<dbReference type="PRINTS" id="PR00169">
    <property type="entry name" value="KCHANNEL"/>
</dbReference>
<gene>
    <name evidence="14" type="ORF">IQ235_09875</name>
</gene>
<name>A0A928W0K3_9CYAN</name>
<evidence type="ECO:0000256" key="10">
    <source>
        <dbReference type="ARBA" id="ARBA00023136"/>
    </source>
</evidence>
<feature type="transmembrane region" description="Helical" evidence="12">
    <location>
        <begin position="20"/>
        <end position="43"/>
    </location>
</feature>
<dbReference type="AlphaFoldDB" id="A0A928W0K3"/>
<feature type="domain" description="Ion transport" evidence="13">
    <location>
        <begin position="21"/>
        <end position="210"/>
    </location>
</feature>
<comment type="caution">
    <text evidence="14">The sequence shown here is derived from an EMBL/GenBank/DDBJ whole genome shotgun (WGS) entry which is preliminary data.</text>
</comment>
<keyword evidence="10 12" id="KW-0472">Membrane</keyword>
<keyword evidence="11" id="KW-0407">Ion channel</keyword>
<dbReference type="Gene3D" id="1.20.120.350">
    <property type="entry name" value="Voltage-gated potassium channels. Chain C"/>
    <property type="match status" value="1"/>
</dbReference>
<feature type="transmembrane region" description="Helical" evidence="12">
    <location>
        <begin position="86"/>
        <end position="109"/>
    </location>
</feature>
<dbReference type="SUPFAM" id="SSF81324">
    <property type="entry name" value="Voltage-gated potassium channels"/>
    <property type="match status" value="1"/>
</dbReference>
<evidence type="ECO:0000259" key="13">
    <source>
        <dbReference type="Pfam" id="PF00520"/>
    </source>
</evidence>
<accession>A0A928W0K3</accession>
<evidence type="ECO:0000256" key="4">
    <source>
        <dbReference type="ARBA" id="ARBA00022692"/>
    </source>
</evidence>
<evidence type="ECO:0000256" key="9">
    <source>
        <dbReference type="ARBA" id="ARBA00023065"/>
    </source>
</evidence>
<dbReference type="InterPro" id="IPR028325">
    <property type="entry name" value="VG_K_chnl"/>
</dbReference>
<keyword evidence="6" id="KW-0851">Voltage-gated channel</keyword>
<evidence type="ECO:0000256" key="11">
    <source>
        <dbReference type="ARBA" id="ARBA00023303"/>
    </source>
</evidence>
<keyword evidence="15" id="KW-1185">Reference proteome</keyword>
<feature type="transmembrane region" description="Helical" evidence="12">
    <location>
        <begin position="135"/>
        <end position="155"/>
    </location>
</feature>
<keyword evidence="4 12" id="KW-0812">Transmembrane</keyword>
<keyword evidence="3" id="KW-0633">Potassium transport</keyword>
<feature type="transmembrane region" description="Helical" evidence="12">
    <location>
        <begin position="199"/>
        <end position="216"/>
    </location>
</feature>
<evidence type="ECO:0000256" key="1">
    <source>
        <dbReference type="ARBA" id="ARBA00004141"/>
    </source>
</evidence>
<dbReference type="GO" id="GO:0005249">
    <property type="term" value="F:voltage-gated potassium channel activity"/>
    <property type="evidence" value="ECO:0007669"/>
    <property type="project" value="InterPro"/>
</dbReference>
<feature type="transmembrane region" description="Helical" evidence="12">
    <location>
        <begin position="167"/>
        <end position="187"/>
    </location>
</feature>
<dbReference type="Gene3D" id="1.10.287.70">
    <property type="match status" value="1"/>
</dbReference>
<dbReference type="GO" id="GO:0001508">
    <property type="term" value="P:action potential"/>
    <property type="evidence" value="ECO:0007669"/>
    <property type="project" value="TreeGrafter"/>
</dbReference>
<dbReference type="GO" id="GO:0008076">
    <property type="term" value="C:voltage-gated potassium channel complex"/>
    <property type="evidence" value="ECO:0007669"/>
    <property type="project" value="InterPro"/>
</dbReference>
<dbReference type="PANTHER" id="PTHR11537:SF254">
    <property type="entry name" value="POTASSIUM VOLTAGE-GATED CHANNEL PROTEIN SHAB"/>
    <property type="match status" value="1"/>
</dbReference>
<evidence type="ECO:0000313" key="15">
    <source>
        <dbReference type="Proteomes" id="UP000621799"/>
    </source>
</evidence>
<proteinExistence type="predicted"/>